<evidence type="ECO:0008006" key="4">
    <source>
        <dbReference type="Google" id="ProtNLM"/>
    </source>
</evidence>
<dbReference type="Proteomes" id="UP000239757">
    <property type="component" value="Unassembled WGS sequence"/>
</dbReference>
<feature type="chain" id="PRO_5015156016" description="Plastocyanin-like domain-containing protein" evidence="1">
    <location>
        <begin position="26"/>
        <end position="99"/>
    </location>
</feature>
<evidence type="ECO:0000313" key="2">
    <source>
        <dbReference type="EMBL" id="PPR99740.1"/>
    </source>
</evidence>
<dbReference type="EMBL" id="KZ665436">
    <property type="protein sequence ID" value="PPR99740.1"/>
    <property type="molecule type" value="Genomic_DNA"/>
</dbReference>
<dbReference type="OrthoDB" id="1694272at2759"/>
<dbReference type="SUPFAM" id="SSF49503">
    <property type="entry name" value="Cupredoxins"/>
    <property type="match status" value="1"/>
</dbReference>
<proteinExistence type="predicted"/>
<dbReference type="AlphaFoldDB" id="A0A2P5X8T4"/>
<accession>A0A2P5X8T4</accession>
<evidence type="ECO:0000313" key="3">
    <source>
        <dbReference type="Proteomes" id="UP000239757"/>
    </source>
</evidence>
<organism evidence="2 3">
    <name type="scientific">Gossypium barbadense</name>
    <name type="common">Sea Island cotton</name>
    <name type="synonym">Hibiscus barbadensis</name>
    <dbReference type="NCBI Taxonomy" id="3634"/>
    <lineage>
        <taxon>Eukaryota</taxon>
        <taxon>Viridiplantae</taxon>
        <taxon>Streptophyta</taxon>
        <taxon>Embryophyta</taxon>
        <taxon>Tracheophyta</taxon>
        <taxon>Spermatophyta</taxon>
        <taxon>Magnoliopsida</taxon>
        <taxon>eudicotyledons</taxon>
        <taxon>Gunneridae</taxon>
        <taxon>Pentapetalae</taxon>
        <taxon>rosids</taxon>
        <taxon>malvids</taxon>
        <taxon>Malvales</taxon>
        <taxon>Malvaceae</taxon>
        <taxon>Malvoideae</taxon>
        <taxon>Gossypium</taxon>
    </lineage>
</organism>
<protein>
    <recommendedName>
        <fullName evidence="4">Plastocyanin-like domain-containing protein</fullName>
    </recommendedName>
</protein>
<feature type="signal peptide" evidence="1">
    <location>
        <begin position="1"/>
        <end position="25"/>
    </location>
</feature>
<dbReference type="InterPro" id="IPR008972">
    <property type="entry name" value="Cupredoxin"/>
</dbReference>
<gene>
    <name evidence="2" type="ORF">GOBAR_AA20910</name>
</gene>
<reference evidence="2 3" key="1">
    <citation type="submission" date="2015-01" db="EMBL/GenBank/DDBJ databases">
        <title>Genome of allotetraploid Gossypium barbadense reveals genomic plasticity and fiber elongation in cotton evolution.</title>
        <authorList>
            <person name="Chen X."/>
            <person name="Liu X."/>
            <person name="Zhao B."/>
            <person name="Zheng H."/>
            <person name="Hu Y."/>
            <person name="Lu G."/>
            <person name="Yang C."/>
            <person name="Chen J."/>
            <person name="Shan C."/>
            <person name="Zhang L."/>
            <person name="Zhou Y."/>
            <person name="Wang L."/>
            <person name="Guo W."/>
            <person name="Bai Y."/>
            <person name="Ruan J."/>
            <person name="Shangguan X."/>
            <person name="Mao Y."/>
            <person name="Jiang J."/>
            <person name="Zhu Y."/>
            <person name="Lei J."/>
            <person name="Kang H."/>
            <person name="Chen S."/>
            <person name="He X."/>
            <person name="Wang R."/>
            <person name="Wang Y."/>
            <person name="Chen J."/>
            <person name="Wang L."/>
            <person name="Yu S."/>
            <person name="Wang B."/>
            <person name="Wei J."/>
            <person name="Song S."/>
            <person name="Lu X."/>
            <person name="Gao Z."/>
            <person name="Gu W."/>
            <person name="Deng X."/>
            <person name="Ma D."/>
            <person name="Wang S."/>
            <person name="Liang W."/>
            <person name="Fang L."/>
            <person name="Cai C."/>
            <person name="Zhu X."/>
            <person name="Zhou B."/>
            <person name="Zhang Y."/>
            <person name="Chen Z."/>
            <person name="Xu S."/>
            <person name="Zhu R."/>
            <person name="Wang S."/>
            <person name="Zhang T."/>
            <person name="Zhao G."/>
        </authorList>
    </citation>
    <scope>NUCLEOTIDE SEQUENCE [LARGE SCALE GENOMIC DNA]</scope>
    <source>
        <strain evidence="3">cv. Xinhai21</strain>
        <tissue evidence="2">Leaf</tissue>
    </source>
</reference>
<name>A0A2P5X8T4_GOSBA</name>
<evidence type="ECO:0000256" key="1">
    <source>
        <dbReference type="SAM" id="SignalP"/>
    </source>
</evidence>
<keyword evidence="1" id="KW-0732">Signal</keyword>
<sequence>MPRKAFMGFMSIFSSLSISLGASSSTKIMFEEDTILLTFDNCGMWNLRSEIWDRHYLGQQLYASVISPNRSLKDEYNLPEGVLTCGIVQGMPRPPPFSS</sequence>